<sequence length="100" mass="10821">MTLAQLTSTKDLFEWVCTTFFVPRRLATGHLCNETPWDGLTRNVCTAAGASVSDSQLETVASHGLSCHRWLSYDKQRKKVCPGAGILAQLPSIAKAGPVC</sequence>
<proteinExistence type="predicted"/>
<dbReference type="Proteomes" id="UP000054770">
    <property type="component" value="Unassembled WGS sequence"/>
</dbReference>
<protein>
    <submittedName>
        <fullName evidence="1">Uncharacterized protein</fullName>
    </submittedName>
</protein>
<evidence type="ECO:0000313" key="1">
    <source>
        <dbReference type="EMBL" id="SAL35523.1"/>
    </source>
</evidence>
<evidence type="ECO:0000313" key="2">
    <source>
        <dbReference type="Proteomes" id="UP000054770"/>
    </source>
</evidence>
<comment type="caution">
    <text evidence="1">The sequence shown here is derived from an EMBL/GenBank/DDBJ whole genome shotgun (WGS) entry which is preliminary data.</text>
</comment>
<name>A0A158GUC2_9BURK</name>
<organism evidence="1 2">
    <name type="scientific">Caballeronia choica</name>
    <dbReference type="NCBI Taxonomy" id="326476"/>
    <lineage>
        <taxon>Bacteria</taxon>
        <taxon>Pseudomonadati</taxon>
        <taxon>Pseudomonadota</taxon>
        <taxon>Betaproteobacteria</taxon>
        <taxon>Burkholderiales</taxon>
        <taxon>Burkholderiaceae</taxon>
        <taxon>Caballeronia</taxon>
    </lineage>
</organism>
<dbReference type="AlphaFoldDB" id="A0A158GUC2"/>
<dbReference type="EMBL" id="FCON02000012">
    <property type="protein sequence ID" value="SAL35523.1"/>
    <property type="molecule type" value="Genomic_DNA"/>
</dbReference>
<dbReference type="RefSeq" id="WP_087643794.1">
    <property type="nucleotide sequence ID" value="NZ_FCON02000012.1"/>
</dbReference>
<keyword evidence="2" id="KW-1185">Reference proteome</keyword>
<accession>A0A158GUC2</accession>
<gene>
    <name evidence="1" type="ORF">AWB68_01579</name>
</gene>
<reference evidence="1" key="1">
    <citation type="submission" date="2016-01" db="EMBL/GenBank/DDBJ databases">
        <authorList>
            <person name="Peeters C."/>
        </authorList>
    </citation>
    <scope>NUCLEOTIDE SEQUENCE [LARGE SCALE GENOMIC DNA]</scope>
    <source>
        <strain evidence="1">LMG 22940</strain>
    </source>
</reference>